<gene>
    <name evidence="2" type="ORF">H1164_07420</name>
</gene>
<dbReference type="InterPro" id="IPR001279">
    <property type="entry name" value="Metallo-B-lactamas"/>
</dbReference>
<dbReference type="SMART" id="SM00849">
    <property type="entry name" value="Lactamase_B"/>
    <property type="match status" value="1"/>
</dbReference>
<name>A0A7W2AHZ9_9BACL</name>
<sequence>MRKIRIRTAVNEDVHMIRGRFCFFRSPLSFCCYIVDGLLIDTGPVRARSELLPYLTDKNPRQIVLTHFHEDHAGNADFWAAYFRIPLYRSPETKSEFDRLEMPAYRRIIWGNKRGEMGGVDVPEWLETPNHRFRIVRTPGHSPDHICLLEEEKKWLFAGDLFLGTRLDYGMKGESVPRMIDSIKRILTFPVETVFCGHAGIVEGGRFKLEKKLRFLEGLQEKTLEFHERGLDEAEIAKRLLPSKQWVSLFTGGEMSPVHLVHSIVRERMNGR</sequence>
<dbReference type="PANTHER" id="PTHR42951">
    <property type="entry name" value="METALLO-BETA-LACTAMASE DOMAIN-CONTAINING"/>
    <property type="match status" value="1"/>
</dbReference>
<comment type="caution">
    <text evidence="2">The sequence shown here is derived from an EMBL/GenBank/DDBJ whole genome shotgun (WGS) entry which is preliminary data.</text>
</comment>
<dbReference type="Pfam" id="PF00753">
    <property type="entry name" value="Lactamase_B"/>
    <property type="match status" value="1"/>
</dbReference>
<evidence type="ECO:0000259" key="1">
    <source>
        <dbReference type="SMART" id="SM00849"/>
    </source>
</evidence>
<organism evidence="2 3">
    <name type="scientific">Thermoactinomyces daqus</name>
    <dbReference type="NCBI Taxonomy" id="1329516"/>
    <lineage>
        <taxon>Bacteria</taxon>
        <taxon>Bacillati</taxon>
        <taxon>Bacillota</taxon>
        <taxon>Bacilli</taxon>
        <taxon>Bacillales</taxon>
        <taxon>Thermoactinomycetaceae</taxon>
        <taxon>Thermoactinomyces</taxon>
    </lineage>
</organism>
<dbReference type="GO" id="GO:0016787">
    <property type="term" value="F:hydrolase activity"/>
    <property type="evidence" value="ECO:0007669"/>
    <property type="project" value="UniProtKB-KW"/>
</dbReference>
<evidence type="ECO:0000313" key="3">
    <source>
        <dbReference type="Proteomes" id="UP000530514"/>
    </source>
</evidence>
<dbReference type="SUPFAM" id="SSF56281">
    <property type="entry name" value="Metallo-hydrolase/oxidoreductase"/>
    <property type="match status" value="1"/>
</dbReference>
<dbReference type="RefSeq" id="WP_033100150.1">
    <property type="nucleotide sequence ID" value="NZ_JACEIP010000009.1"/>
</dbReference>
<evidence type="ECO:0000313" key="2">
    <source>
        <dbReference type="EMBL" id="MBA4542730.1"/>
    </source>
</evidence>
<accession>A0A7W2AHZ9</accession>
<keyword evidence="2" id="KW-0378">Hydrolase</keyword>
<protein>
    <submittedName>
        <fullName evidence="2">MBL fold metallo-hydrolase</fullName>
    </submittedName>
</protein>
<dbReference type="Gene3D" id="3.60.15.10">
    <property type="entry name" value="Ribonuclease Z/Hydroxyacylglutathione hydrolase-like"/>
    <property type="match status" value="1"/>
</dbReference>
<feature type="domain" description="Metallo-beta-lactamase" evidence="1">
    <location>
        <begin position="28"/>
        <end position="198"/>
    </location>
</feature>
<dbReference type="OrthoDB" id="235784at2"/>
<dbReference type="AlphaFoldDB" id="A0A7W2AHZ9"/>
<dbReference type="Proteomes" id="UP000530514">
    <property type="component" value="Unassembled WGS sequence"/>
</dbReference>
<dbReference type="InterPro" id="IPR036866">
    <property type="entry name" value="RibonucZ/Hydroxyglut_hydro"/>
</dbReference>
<proteinExistence type="predicted"/>
<dbReference type="CDD" id="cd06262">
    <property type="entry name" value="metallo-hydrolase-like_MBL-fold"/>
    <property type="match status" value="1"/>
</dbReference>
<dbReference type="InterPro" id="IPR050855">
    <property type="entry name" value="NDM-1-like"/>
</dbReference>
<dbReference type="EMBL" id="JACEIP010000009">
    <property type="protein sequence ID" value="MBA4542730.1"/>
    <property type="molecule type" value="Genomic_DNA"/>
</dbReference>
<reference evidence="2 3" key="1">
    <citation type="submission" date="2020-07" db="EMBL/GenBank/DDBJ databases">
        <authorList>
            <person name="Feng H."/>
        </authorList>
    </citation>
    <scope>NUCLEOTIDE SEQUENCE [LARGE SCALE GENOMIC DNA]</scope>
    <source>
        <strain evidence="3">s-11</strain>
    </source>
</reference>
<keyword evidence="3" id="KW-1185">Reference proteome</keyword>
<dbReference type="PANTHER" id="PTHR42951:SF4">
    <property type="entry name" value="ACYL-COENZYME A THIOESTERASE MBLAC2"/>
    <property type="match status" value="1"/>
</dbReference>